<dbReference type="Pfam" id="PF07331">
    <property type="entry name" value="TctB"/>
    <property type="match status" value="1"/>
</dbReference>
<sequence>MQDRFKLKRDYYAGGLMMLIGVGAAVIGTGYKFGSLARMGPGFMPVMLGIVLAFLGILIAGTALASSEPDDSRFLPDNPQWFGWLCIIAGPILFIILGQYAGMIPAVFACVFVCALGDKTATYKSSAILAAGVTVFGVLLFHYLLSIPFPLLRGVNL</sequence>
<proteinExistence type="predicted"/>
<gene>
    <name evidence="3" type="ORF">SAMN05444158_2888</name>
</gene>
<dbReference type="AlphaFoldDB" id="A0A1H1UBR6"/>
<keyword evidence="1" id="KW-0472">Membrane</keyword>
<keyword evidence="1" id="KW-1133">Transmembrane helix</keyword>
<dbReference type="InterPro" id="IPR009936">
    <property type="entry name" value="DUF1468"/>
</dbReference>
<reference evidence="4" key="1">
    <citation type="submission" date="2016-10" db="EMBL/GenBank/DDBJ databases">
        <authorList>
            <person name="Varghese N."/>
            <person name="Submissions S."/>
        </authorList>
    </citation>
    <scope>NUCLEOTIDE SEQUENCE [LARGE SCALE GENOMIC DNA]</scope>
    <source>
        <strain evidence="4">GAS369</strain>
    </source>
</reference>
<organism evidence="3 4">
    <name type="scientific">Bradyrhizobium canariense</name>
    <dbReference type="NCBI Taxonomy" id="255045"/>
    <lineage>
        <taxon>Bacteria</taxon>
        <taxon>Pseudomonadati</taxon>
        <taxon>Pseudomonadota</taxon>
        <taxon>Alphaproteobacteria</taxon>
        <taxon>Hyphomicrobiales</taxon>
        <taxon>Nitrobacteraceae</taxon>
        <taxon>Bradyrhizobium</taxon>
    </lineage>
</organism>
<feature type="domain" description="DUF1468" evidence="2">
    <location>
        <begin position="14"/>
        <end position="150"/>
    </location>
</feature>
<evidence type="ECO:0000313" key="3">
    <source>
        <dbReference type="EMBL" id="SDS69731.1"/>
    </source>
</evidence>
<dbReference type="Proteomes" id="UP000243904">
    <property type="component" value="Chromosome I"/>
</dbReference>
<evidence type="ECO:0000256" key="1">
    <source>
        <dbReference type="SAM" id="Phobius"/>
    </source>
</evidence>
<name>A0A1H1UBR6_9BRAD</name>
<keyword evidence="1" id="KW-0812">Transmembrane</keyword>
<accession>A0A1H1UBR6</accession>
<dbReference type="RefSeq" id="WP_244549076.1">
    <property type="nucleotide sequence ID" value="NZ_LT629750.1"/>
</dbReference>
<evidence type="ECO:0000259" key="2">
    <source>
        <dbReference type="Pfam" id="PF07331"/>
    </source>
</evidence>
<feature type="transmembrane region" description="Helical" evidence="1">
    <location>
        <begin position="43"/>
        <end position="61"/>
    </location>
</feature>
<keyword evidence="4" id="KW-1185">Reference proteome</keyword>
<feature type="transmembrane region" description="Helical" evidence="1">
    <location>
        <begin position="126"/>
        <end position="145"/>
    </location>
</feature>
<protein>
    <submittedName>
        <fullName evidence="3">Tripartite tricarboxylate transporter TctB family protein</fullName>
    </submittedName>
</protein>
<feature type="transmembrane region" description="Helical" evidence="1">
    <location>
        <begin position="81"/>
        <end position="114"/>
    </location>
</feature>
<evidence type="ECO:0000313" key="4">
    <source>
        <dbReference type="Proteomes" id="UP000243904"/>
    </source>
</evidence>
<dbReference type="EMBL" id="LT629750">
    <property type="protein sequence ID" value="SDS69731.1"/>
    <property type="molecule type" value="Genomic_DNA"/>
</dbReference>
<feature type="transmembrane region" description="Helical" evidence="1">
    <location>
        <begin position="12"/>
        <end position="31"/>
    </location>
</feature>